<organism evidence="1 2">
    <name type="scientific">Stygiobacter electus</name>
    <dbReference type="NCBI Taxonomy" id="3032292"/>
    <lineage>
        <taxon>Bacteria</taxon>
        <taxon>Pseudomonadati</taxon>
        <taxon>Ignavibacteriota</taxon>
        <taxon>Ignavibacteria</taxon>
        <taxon>Ignavibacteriales</taxon>
        <taxon>Melioribacteraceae</taxon>
        <taxon>Stygiobacter</taxon>
    </lineage>
</organism>
<dbReference type="Gene3D" id="3.40.50.1110">
    <property type="entry name" value="SGNH hydrolase"/>
    <property type="match status" value="1"/>
</dbReference>
<evidence type="ECO:0000313" key="1">
    <source>
        <dbReference type="EMBL" id="MDF1610708.1"/>
    </source>
</evidence>
<reference evidence="1" key="1">
    <citation type="submission" date="2023-03" db="EMBL/GenBank/DDBJ databases">
        <title>Stygiobacter electus gen. nov., sp. nov., facultatively anaerobic thermotolerant bacterium of the class Ignavibacteria from a well of Yessentuki mineral water deposit.</title>
        <authorList>
            <person name="Podosokorskaya O.A."/>
            <person name="Elcheninov A.G."/>
            <person name="Petrova N.F."/>
            <person name="Zavarzina D.G."/>
            <person name="Kublanov I.V."/>
            <person name="Merkel A.Y."/>
        </authorList>
    </citation>
    <scope>NUCLEOTIDE SEQUENCE</scope>
    <source>
        <strain evidence="1">09-Me</strain>
    </source>
</reference>
<proteinExistence type="predicted"/>
<protein>
    <recommendedName>
        <fullName evidence="3">SGNH hydrolase-type esterase domain-containing protein</fullName>
    </recommendedName>
</protein>
<comment type="caution">
    <text evidence="1">The sequence shown here is derived from an EMBL/GenBank/DDBJ whole genome shotgun (WGS) entry which is preliminary data.</text>
</comment>
<dbReference type="GO" id="GO:0016788">
    <property type="term" value="F:hydrolase activity, acting on ester bonds"/>
    <property type="evidence" value="ECO:0007669"/>
    <property type="project" value="UniProtKB-ARBA"/>
</dbReference>
<dbReference type="Gene3D" id="2.60.120.1360">
    <property type="match status" value="1"/>
</dbReference>
<dbReference type="InterPro" id="IPR036514">
    <property type="entry name" value="SGNH_hydro_sf"/>
</dbReference>
<evidence type="ECO:0000313" key="2">
    <source>
        <dbReference type="Proteomes" id="UP001221302"/>
    </source>
</evidence>
<dbReference type="SUPFAM" id="SSF52266">
    <property type="entry name" value="SGNH hydrolase"/>
    <property type="match status" value="1"/>
</dbReference>
<gene>
    <name evidence="1" type="ORF">P0M35_00975</name>
</gene>
<sequence length="409" mass="46362">MKHFINLLFISLLSLNLVFSKTEASNFYSTEIISTYVFQSIGKPIPIIDRNNQMKYFISALNKSKNKQVRVAHFGDSIILGDIITEYLREKFQQKFGGQGVGFMNIISDDNRMRRTTIHTYSDDWEYVSFLTRNQKNLPVGISGALAIPKIGSWVKYEANPIYKSSAGFSLIKIFYRDADKTSQIQYSIDDGSPINVNLTEGDELKKLEIKLKSNSKKFHMKFIAGKSPIFYGVSLETNNNGVYVDNFPMRGNSGASLSNISEETLKQFNNEMHYDLIIFNYGANVSSTNQGIFTVYENKMVKVIEKFKKAFPEASFLLISSADRTQKVGSIFKTNPDVNFLIEAQKRIAERSGIAFWNLQEVQGGNDSMDDWVNASPPLALKDYAHFTYLGGEKVANFLFDALMNLMK</sequence>
<evidence type="ECO:0008006" key="3">
    <source>
        <dbReference type="Google" id="ProtNLM"/>
    </source>
</evidence>
<dbReference type="RefSeq" id="WP_321534473.1">
    <property type="nucleotide sequence ID" value="NZ_JARGDL010000001.1"/>
</dbReference>
<dbReference type="Proteomes" id="UP001221302">
    <property type="component" value="Unassembled WGS sequence"/>
</dbReference>
<keyword evidence="2" id="KW-1185">Reference proteome</keyword>
<dbReference type="EMBL" id="JARGDL010000001">
    <property type="protein sequence ID" value="MDF1610708.1"/>
    <property type="molecule type" value="Genomic_DNA"/>
</dbReference>
<dbReference type="AlphaFoldDB" id="A0AAE3TAX1"/>
<name>A0AAE3TAX1_9BACT</name>
<accession>A0AAE3TAX1</accession>